<dbReference type="InterPro" id="IPR003313">
    <property type="entry name" value="AraC-bd"/>
</dbReference>
<dbReference type="RefSeq" id="WP_066329015.1">
    <property type="nucleotide sequence ID" value="NZ_LWSG01000006.1"/>
</dbReference>
<protein>
    <recommendedName>
        <fullName evidence="4">HTH araC/xylS-type domain-containing protein</fullName>
    </recommendedName>
</protein>
<sequence length="279" mass="31929">MKKHFLIPLNESKLPLFAETIGFNPTQENITRPNGYPYYHWIQTVSGQGSIMIQNQQINLTANNGILLLPHMAHSYKNEQSDSTPWKTLYVTFGGMMVKEILITLGLYQSAFFHWEQEAPISTFITKVLKQSDETTDSFSISASSHVYEFLLLLKKYGKTDKSSLKETNNLVTLYSLIDWMKSHISNPDVSLDEMALFINTSKRHLNSLFQKNFHVTPYAYLVNLRIQQAKKLLLENNSATIGEIALQVGFRSSSHFVATFRKMVGIPPEKYRHLNGVF</sequence>
<dbReference type="Proteomes" id="UP000078534">
    <property type="component" value="Unassembled WGS sequence"/>
</dbReference>
<evidence type="ECO:0000256" key="3">
    <source>
        <dbReference type="ARBA" id="ARBA00023163"/>
    </source>
</evidence>
<dbReference type="PANTHER" id="PTHR43280">
    <property type="entry name" value="ARAC-FAMILY TRANSCRIPTIONAL REGULATOR"/>
    <property type="match status" value="1"/>
</dbReference>
<gene>
    <name evidence="5" type="ORF">A6K24_17860</name>
</gene>
<dbReference type="Gene3D" id="2.60.120.280">
    <property type="entry name" value="Regulatory protein AraC"/>
    <property type="match status" value="1"/>
</dbReference>
<dbReference type="PANTHER" id="PTHR43280:SF2">
    <property type="entry name" value="HTH-TYPE TRANSCRIPTIONAL REGULATOR EXSA"/>
    <property type="match status" value="1"/>
</dbReference>
<dbReference type="AlphaFoldDB" id="A0A179T2E0"/>
<dbReference type="STRING" id="152268.A6K24_17860"/>
<accession>A0A179T2E0</accession>
<dbReference type="SUPFAM" id="SSF51215">
    <property type="entry name" value="Regulatory protein AraC"/>
    <property type="match status" value="1"/>
</dbReference>
<dbReference type="Pfam" id="PF02311">
    <property type="entry name" value="AraC_binding"/>
    <property type="match status" value="1"/>
</dbReference>
<dbReference type="EMBL" id="LWSG01000006">
    <property type="protein sequence ID" value="OAS87921.1"/>
    <property type="molecule type" value="Genomic_DNA"/>
</dbReference>
<evidence type="ECO:0000313" key="6">
    <source>
        <dbReference type="Proteomes" id="UP000078534"/>
    </source>
</evidence>
<dbReference type="PROSITE" id="PS00041">
    <property type="entry name" value="HTH_ARAC_FAMILY_1"/>
    <property type="match status" value="1"/>
</dbReference>
<evidence type="ECO:0000313" key="5">
    <source>
        <dbReference type="EMBL" id="OAS87921.1"/>
    </source>
</evidence>
<dbReference type="GO" id="GO:0043565">
    <property type="term" value="F:sequence-specific DNA binding"/>
    <property type="evidence" value="ECO:0007669"/>
    <property type="project" value="InterPro"/>
</dbReference>
<comment type="caution">
    <text evidence="5">The sequence shown here is derived from an EMBL/GenBank/DDBJ whole genome shotgun (WGS) entry which is preliminary data.</text>
</comment>
<keyword evidence="2" id="KW-0238">DNA-binding</keyword>
<dbReference type="OrthoDB" id="185320at2"/>
<dbReference type="PRINTS" id="PR00032">
    <property type="entry name" value="HTHARAC"/>
</dbReference>
<keyword evidence="3" id="KW-0804">Transcription</keyword>
<feature type="domain" description="HTH araC/xylS-type" evidence="4">
    <location>
        <begin position="175"/>
        <end position="275"/>
    </location>
</feature>
<dbReference type="InterPro" id="IPR037923">
    <property type="entry name" value="HTH-like"/>
</dbReference>
<dbReference type="GO" id="GO:0003700">
    <property type="term" value="F:DNA-binding transcription factor activity"/>
    <property type="evidence" value="ECO:0007669"/>
    <property type="project" value="InterPro"/>
</dbReference>
<organism evidence="5 6">
    <name type="scientific">Metabacillus litoralis</name>
    <dbReference type="NCBI Taxonomy" id="152268"/>
    <lineage>
        <taxon>Bacteria</taxon>
        <taxon>Bacillati</taxon>
        <taxon>Bacillota</taxon>
        <taxon>Bacilli</taxon>
        <taxon>Bacillales</taxon>
        <taxon>Bacillaceae</taxon>
        <taxon>Metabacillus</taxon>
    </lineage>
</organism>
<dbReference type="SMART" id="SM00342">
    <property type="entry name" value="HTH_ARAC"/>
    <property type="match status" value="1"/>
</dbReference>
<evidence type="ECO:0000256" key="1">
    <source>
        <dbReference type="ARBA" id="ARBA00023015"/>
    </source>
</evidence>
<evidence type="ECO:0000256" key="2">
    <source>
        <dbReference type="ARBA" id="ARBA00023125"/>
    </source>
</evidence>
<keyword evidence="1" id="KW-0805">Transcription regulation</keyword>
<dbReference type="InterPro" id="IPR009057">
    <property type="entry name" value="Homeodomain-like_sf"/>
</dbReference>
<dbReference type="SUPFAM" id="SSF46689">
    <property type="entry name" value="Homeodomain-like"/>
    <property type="match status" value="2"/>
</dbReference>
<dbReference type="InterPro" id="IPR020449">
    <property type="entry name" value="Tscrpt_reg_AraC-type_HTH"/>
</dbReference>
<name>A0A179T2E0_9BACI</name>
<evidence type="ECO:0000259" key="4">
    <source>
        <dbReference type="PROSITE" id="PS01124"/>
    </source>
</evidence>
<proteinExistence type="predicted"/>
<dbReference type="Pfam" id="PF12833">
    <property type="entry name" value="HTH_18"/>
    <property type="match status" value="1"/>
</dbReference>
<keyword evidence="6" id="KW-1185">Reference proteome</keyword>
<dbReference type="InterPro" id="IPR018060">
    <property type="entry name" value="HTH_AraC"/>
</dbReference>
<reference evidence="6" key="1">
    <citation type="submission" date="2016-04" db="EMBL/GenBank/DDBJ databases">
        <authorList>
            <person name="Lyu Z."/>
            <person name="Lyu W."/>
        </authorList>
    </citation>
    <scope>NUCLEOTIDE SEQUENCE [LARGE SCALE GENOMIC DNA]</scope>
    <source>
        <strain evidence="6">C44</strain>
    </source>
</reference>
<dbReference type="Gene3D" id="1.10.10.60">
    <property type="entry name" value="Homeodomain-like"/>
    <property type="match status" value="2"/>
</dbReference>
<dbReference type="PROSITE" id="PS01124">
    <property type="entry name" value="HTH_ARAC_FAMILY_2"/>
    <property type="match status" value="1"/>
</dbReference>
<dbReference type="InterPro" id="IPR018062">
    <property type="entry name" value="HTH_AraC-typ_CS"/>
</dbReference>